<feature type="domain" description="HTH araC/xylS-type" evidence="5">
    <location>
        <begin position="463"/>
        <end position="561"/>
    </location>
</feature>
<feature type="domain" description="Response regulatory" evidence="6">
    <location>
        <begin position="37"/>
        <end position="154"/>
    </location>
</feature>
<keyword evidence="2" id="KW-0238">DNA-binding</keyword>
<keyword evidence="4" id="KW-0597">Phosphoprotein</keyword>
<evidence type="ECO:0000256" key="3">
    <source>
        <dbReference type="ARBA" id="ARBA00023163"/>
    </source>
</evidence>
<dbReference type="KEGG" id="pdh:B9T62_26575"/>
<dbReference type="GO" id="GO:0043565">
    <property type="term" value="F:sequence-specific DNA binding"/>
    <property type="evidence" value="ECO:0007669"/>
    <property type="project" value="InterPro"/>
</dbReference>
<evidence type="ECO:0008006" key="9">
    <source>
        <dbReference type="Google" id="ProtNLM"/>
    </source>
</evidence>
<reference evidence="7 8" key="1">
    <citation type="submission" date="2017-06" db="EMBL/GenBank/DDBJ databases">
        <title>Complete genome sequence of Paenibacillus donghaensis KCTC 13049T isolated from East Sea sediment, South Korea.</title>
        <authorList>
            <person name="Jung B.K."/>
            <person name="Hong S.-J."/>
            <person name="Shin J.-H."/>
        </authorList>
    </citation>
    <scope>NUCLEOTIDE SEQUENCE [LARGE SCALE GENOMIC DNA]</scope>
    <source>
        <strain evidence="7 8">KCTC 13049</strain>
    </source>
</reference>
<protein>
    <recommendedName>
        <fullName evidence="9">DNA-binding response regulator</fullName>
    </recommendedName>
</protein>
<dbReference type="Pfam" id="PF00072">
    <property type="entry name" value="Response_reg"/>
    <property type="match status" value="1"/>
</dbReference>
<gene>
    <name evidence="7" type="ORF">B9T62_26575</name>
</gene>
<dbReference type="OrthoDB" id="342399at2"/>
<dbReference type="InterPro" id="IPR009057">
    <property type="entry name" value="Homeodomain-like_sf"/>
</dbReference>
<evidence type="ECO:0000256" key="2">
    <source>
        <dbReference type="ARBA" id="ARBA00023125"/>
    </source>
</evidence>
<evidence type="ECO:0000256" key="1">
    <source>
        <dbReference type="ARBA" id="ARBA00023015"/>
    </source>
</evidence>
<dbReference type="InterPro" id="IPR011006">
    <property type="entry name" value="CheY-like_superfamily"/>
</dbReference>
<evidence type="ECO:0000256" key="4">
    <source>
        <dbReference type="PROSITE-ProRule" id="PRU00169"/>
    </source>
</evidence>
<keyword evidence="3" id="KW-0804">Transcription</keyword>
<dbReference type="Proteomes" id="UP000249890">
    <property type="component" value="Chromosome"/>
</dbReference>
<dbReference type="InterPro" id="IPR018060">
    <property type="entry name" value="HTH_AraC"/>
</dbReference>
<feature type="modified residue" description="4-aspartylphosphate" evidence="4">
    <location>
        <position position="89"/>
    </location>
</feature>
<dbReference type="SUPFAM" id="SSF46689">
    <property type="entry name" value="Homeodomain-like"/>
    <property type="match status" value="2"/>
</dbReference>
<dbReference type="InterPro" id="IPR020449">
    <property type="entry name" value="Tscrpt_reg_AraC-type_HTH"/>
</dbReference>
<dbReference type="Pfam" id="PF12833">
    <property type="entry name" value="HTH_18"/>
    <property type="match status" value="1"/>
</dbReference>
<name>A0A2Z2KIR5_9BACL</name>
<evidence type="ECO:0000259" key="5">
    <source>
        <dbReference type="PROSITE" id="PS01124"/>
    </source>
</evidence>
<dbReference type="EMBL" id="CP021780">
    <property type="protein sequence ID" value="ASA24035.1"/>
    <property type="molecule type" value="Genomic_DNA"/>
</dbReference>
<dbReference type="GO" id="GO:0000160">
    <property type="term" value="P:phosphorelay signal transduction system"/>
    <property type="evidence" value="ECO:0007669"/>
    <property type="project" value="InterPro"/>
</dbReference>
<evidence type="ECO:0000313" key="8">
    <source>
        <dbReference type="Proteomes" id="UP000249890"/>
    </source>
</evidence>
<dbReference type="PANTHER" id="PTHR43280">
    <property type="entry name" value="ARAC-FAMILY TRANSCRIPTIONAL REGULATOR"/>
    <property type="match status" value="1"/>
</dbReference>
<dbReference type="InterPro" id="IPR001789">
    <property type="entry name" value="Sig_transdc_resp-reg_receiver"/>
</dbReference>
<organism evidence="7 8">
    <name type="scientific">Paenibacillus donghaensis</name>
    <dbReference type="NCBI Taxonomy" id="414771"/>
    <lineage>
        <taxon>Bacteria</taxon>
        <taxon>Bacillati</taxon>
        <taxon>Bacillota</taxon>
        <taxon>Bacilli</taxon>
        <taxon>Bacillales</taxon>
        <taxon>Paenibacillaceae</taxon>
        <taxon>Paenibacillus</taxon>
    </lineage>
</organism>
<dbReference type="PRINTS" id="PR00032">
    <property type="entry name" value="HTHARAC"/>
</dbReference>
<dbReference type="AlphaFoldDB" id="A0A2Z2KIR5"/>
<evidence type="ECO:0000259" key="6">
    <source>
        <dbReference type="PROSITE" id="PS50110"/>
    </source>
</evidence>
<evidence type="ECO:0000313" key="7">
    <source>
        <dbReference type="EMBL" id="ASA24035.1"/>
    </source>
</evidence>
<keyword evidence="1" id="KW-0805">Transcription regulation</keyword>
<accession>A0A2Z2KIR5</accession>
<dbReference type="GO" id="GO:0003700">
    <property type="term" value="F:DNA-binding transcription factor activity"/>
    <property type="evidence" value="ECO:0007669"/>
    <property type="project" value="InterPro"/>
</dbReference>
<keyword evidence="8" id="KW-1185">Reference proteome</keyword>
<dbReference type="Gene3D" id="1.10.10.60">
    <property type="entry name" value="Homeodomain-like"/>
    <property type="match status" value="2"/>
</dbReference>
<dbReference type="PROSITE" id="PS50110">
    <property type="entry name" value="RESPONSE_REGULATORY"/>
    <property type="match status" value="1"/>
</dbReference>
<dbReference type="SMART" id="SM00342">
    <property type="entry name" value="HTH_ARAC"/>
    <property type="match status" value="1"/>
</dbReference>
<dbReference type="Gene3D" id="3.40.50.2300">
    <property type="match status" value="1"/>
</dbReference>
<dbReference type="CDD" id="cd17536">
    <property type="entry name" value="REC_YesN-like"/>
    <property type="match status" value="1"/>
</dbReference>
<dbReference type="PANTHER" id="PTHR43280:SF28">
    <property type="entry name" value="HTH-TYPE TRANSCRIPTIONAL ACTIVATOR RHAS"/>
    <property type="match status" value="1"/>
</dbReference>
<sequence>MAIKHPLLFVQVFPQVVYVSYSSRKWKKPERKCDMTKVMLIDDDVPVVEYLLKFIPWEQLDMSVCAAAYSAEEAKELFYSMQPDILITDIGLPDGNGIKLARHFRVTSPGLRVVFLTCHEDFQFLKEALSIEADDYIVKDELSPDKMVESIRKAQARIHSAQTELERIAYKSDVERNKDILTQQFFDELLHSADPRNALIQGKRLGIEWNQPCFSVVLCHLDLGRLFEIYDRKHLELVRYAAYNIASELAAGTNVMPILARDTRLWIIANTADAETARRELGDYLAGLRTKLDEFLKIDCYFTVDDSAGPLSNLKAMINGIKEELTLQYYDTGWVVHTGSCQQREYQAGDTAFGDDIEEYAEKWITALCEFNRSLVHIYIGTIEKLVQEQRLKPIRAQDLVIRLLQQAAYKLGQQIEEPLQQDIRQTIRIGEAFRMVRWFTDRLLSQTRSAYEDKYISNPDLRMINAYIFEQIQKTITSIDIARHLHLNPSYFSRYFKKMAGLNFTDHVHLLKMEEAKRLLAQNNETAENVAYMLGYSDRAYFSKVFKKYTGTSPSEFKLKLKNNETERRQ</sequence>
<dbReference type="PROSITE" id="PS01124">
    <property type="entry name" value="HTH_ARAC_FAMILY_2"/>
    <property type="match status" value="1"/>
</dbReference>
<dbReference type="SMART" id="SM00448">
    <property type="entry name" value="REC"/>
    <property type="match status" value="1"/>
</dbReference>
<proteinExistence type="predicted"/>
<dbReference type="SUPFAM" id="SSF52172">
    <property type="entry name" value="CheY-like"/>
    <property type="match status" value="1"/>
</dbReference>